<evidence type="ECO:0000256" key="6">
    <source>
        <dbReference type="SAM" id="MobiDB-lite"/>
    </source>
</evidence>
<name>A0A8B7YCP8_ACAPL</name>
<dbReference type="InterPro" id="IPR001841">
    <property type="entry name" value="Znf_RING"/>
</dbReference>
<dbReference type="SMART" id="SM00184">
    <property type="entry name" value="RING"/>
    <property type="match status" value="1"/>
</dbReference>
<feature type="coiled-coil region" evidence="5">
    <location>
        <begin position="203"/>
        <end position="266"/>
    </location>
</feature>
<evidence type="ECO:0000256" key="3">
    <source>
        <dbReference type="ARBA" id="ARBA00022833"/>
    </source>
</evidence>
<evidence type="ECO:0000256" key="1">
    <source>
        <dbReference type="ARBA" id="ARBA00022723"/>
    </source>
</evidence>
<dbReference type="Proteomes" id="UP000694845">
    <property type="component" value="Unplaced"/>
</dbReference>
<feature type="region of interest" description="Disordered" evidence="6">
    <location>
        <begin position="512"/>
        <end position="537"/>
    </location>
</feature>
<gene>
    <name evidence="9 10 11 12 13 14" type="primary">LOC110979493</name>
</gene>
<dbReference type="AlphaFoldDB" id="A0A8B7YCP8"/>
<evidence type="ECO:0000256" key="5">
    <source>
        <dbReference type="SAM" id="Coils"/>
    </source>
</evidence>
<sequence>MTPPRRTCKMASFRSSESQPSGDTRGKSQAKLHIAPSRTGKLSLSGQSDTGRCTRSQTALRSKENVQLQINRGPENKMKSNRIYNRGPALVDQASFSGIFYPKECHTGKDLKHRKASSKSLRHSKTRKCSGRRIPVKSKKRNKRDIPAEDTCTCLSTQETLHRASSETAERTSVSNIPATPHKDSGDDALAFSNNHETIKARISLMRRRILEEQARVQGLREELARNQSSARASLSCRRIRIHKELAKLREKVQSEDRRRLRAEDHRIRRRLAAGRRQAEGERLAMRTRLAQEWREQFRCRKGDVRRARLTLREQARAYEAEKRQLLGQLQKDWTAQLHRVQEVRDRLEMEMARNGLQWNGVTWRTAAGKHKYSLRQAPRQKANIYCVTRKINKKGPVGSNKQDGARVNTQSPPSGATVYRETKQKTLTELYQLLDSELRCSICSELFISAVVLNCSHTFCSFCITQWKRRTDRCPICRASISSRNPLPKLDTFLAKFVRLVGREAEKKRAETVRNRQDQEKELQQGGRTWGNLANHSLDDLDPDDDDFDDSFDSDSSEVDEFLEILQHRVGGPAFRRFFGFGLGDVEDIEDMEDDDWDFLDDDEDDEDLLSSLSSDEPDFDDFADLDGNPLDDDEEDDDEF</sequence>
<accession>A0A8B7YCP8</accession>
<feature type="compositionally biased region" description="Acidic residues" evidence="6">
    <location>
        <begin position="597"/>
        <end position="610"/>
    </location>
</feature>
<dbReference type="RefSeq" id="XP_022091024.1">
    <property type="nucleotide sequence ID" value="XM_022235332.1"/>
</dbReference>
<dbReference type="OrthoDB" id="5330228at2759"/>
<feature type="compositionally biased region" description="Basic and acidic residues" evidence="6">
    <location>
        <begin position="161"/>
        <end position="170"/>
    </location>
</feature>
<evidence type="ECO:0000313" key="11">
    <source>
        <dbReference type="RefSeq" id="XP_022091026.1"/>
    </source>
</evidence>
<keyword evidence="5" id="KW-0175">Coiled coil</keyword>
<reference evidence="9 10" key="1">
    <citation type="submission" date="2025-04" db="UniProtKB">
        <authorList>
            <consortium name="RefSeq"/>
        </authorList>
    </citation>
    <scope>IDENTIFICATION</scope>
</reference>
<evidence type="ECO:0000313" key="12">
    <source>
        <dbReference type="RefSeq" id="XP_022091027.1"/>
    </source>
</evidence>
<evidence type="ECO:0000313" key="10">
    <source>
        <dbReference type="RefSeq" id="XP_022091025.1"/>
    </source>
</evidence>
<dbReference type="RefSeq" id="XP_022091026.1">
    <property type="nucleotide sequence ID" value="XM_022235334.1"/>
</dbReference>
<keyword evidence="1" id="KW-0479">Metal-binding</keyword>
<dbReference type="KEGG" id="aplc:110979493"/>
<dbReference type="Gene3D" id="3.30.40.10">
    <property type="entry name" value="Zinc/RING finger domain, C3HC4 (zinc finger)"/>
    <property type="match status" value="1"/>
</dbReference>
<evidence type="ECO:0000259" key="7">
    <source>
        <dbReference type="PROSITE" id="PS50089"/>
    </source>
</evidence>
<dbReference type="PANTHER" id="PTHR15315">
    <property type="entry name" value="RING FINGER PROTEIN 41, 151"/>
    <property type="match status" value="1"/>
</dbReference>
<feature type="region of interest" description="Disordered" evidence="6">
    <location>
        <begin position="111"/>
        <end position="131"/>
    </location>
</feature>
<keyword evidence="2 4" id="KW-0863">Zinc-finger</keyword>
<proteinExistence type="predicted"/>
<dbReference type="PANTHER" id="PTHR15315:SF26">
    <property type="entry name" value="E3 UBIQUITIN-PROTEIN LIGASE NRDP1"/>
    <property type="match status" value="1"/>
</dbReference>
<dbReference type="SUPFAM" id="SSF57850">
    <property type="entry name" value="RING/U-box"/>
    <property type="match status" value="1"/>
</dbReference>
<dbReference type="RefSeq" id="XP_022091028.1">
    <property type="nucleotide sequence ID" value="XM_022235336.1"/>
</dbReference>
<feature type="compositionally biased region" description="Polar residues" evidence="6">
    <location>
        <begin position="40"/>
        <end position="62"/>
    </location>
</feature>
<dbReference type="RefSeq" id="XP_022091025.1">
    <property type="nucleotide sequence ID" value="XM_022235333.1"/>
</dbReference>
<dbReference type="PROSITE" id="PS50089">
    <property type="entry name" value="ZF_RING_2"/>
    <property type="match status" value="1"/>
</dbReference>
<organism evidence="8 13">
    <name type="scientific">Acanthaster planci</name>
    <name type="common">Crown-of-thorns starfish</name>
    <dbReference type="NCBI Taxonomy" id="133434"/>
    <lineage>
        <taxon>Eukaryota</taxon>
        <taxon>Metazoa</taxon>
        <taxon>Echinodermata</taxon>
        <taxon>Eleutherozoa</taxon>
        <taxon>Asterozoa</taxon>
        <taxon>Asteroidea</taxon>
        <taxon>Valvatacea</taxon>
        <taxon>Valvatida</taxon>
        <taxon>Acanthasteridae</taxon>
        <taxon>Acanthaster</taxon>
    </lineage>
</organism>
<evidence type="ECO:0000256" key="4">
    <source>
        <dbReference type="PROSITE-ProRule" id="PRU00175"/>
    </source>
</evidence>
<dbReference type="InterPro" id="IPR013083">
    <property type="entry name" value="Znf_RING/FYVE/PHD"/>
</dbReference>
<dbReference type="PROSITE" id="PS00518">
    <property type="entry name" value="ZF_RING_1"/>
    <property type="match status" value="1"/>
</dbReference>
<feature type="compositionally biased region" description="Acidic residues" evidence="6">
    <location>
        <begin position="617"/>
        <end position="642"/>
    </location>
</feature>
<dbReference type="RefSeq" id="XP_022091027.1">
    <property type="nucleotide sequence ID" value="XM_022235335.1"/>
</dbReference>
<feature type="domain" description="RING-type" evidence="7">
    <location>
        <begin position="441"/>
        <end position="479"/>
    </location>
</feature>
<feature type="region of interest" description="Disordered" evidence="6">
    <location>
        <begin position="161"/>
        <end position="190"/>
    </location>
</feature>
<evidence type="ECO:0000313" key="13">
    <source>
        <dbReference type="RefSeq" id="XP_022091028.1"/>
    </source>
</evidence>
<feature type="region of interest" description="Disordered" evidence="6">
    <location>
        <begin position="1"/>
        <end position="62"/>
    </location>
</feature>
<dbReference type="RefSeq" id="XP_022091029.1">
    <property type="nucleotide sequence ID" value="XM_022235337.1"/>
</dbReference>
<feature type="region of interest" description="Disordered" evidence="6">
    <location>
        <begin position="397"/>
        <end position="417"/>
    </location>
</feature>
<dbReference type="InterPro" id="IPR017907">
    <property type="entry name" value="Znf_RING_CS"/>
</dbReference>
<dbReference type="OMA" id="KHKYSLR"/>
<feature type="compositionally biased region" description="Basic and acidic residues" evidence="6">
    <location>
        <begin position="512"/>
        <end position="524"/>
    </location>
</feature>
<dbReference type="GeneID" id="110979493"/>
<dbReference type="GO" id="GO:0008270">
    <property type="term" value="F:zinc ion binding"/>
    <property type="evidence" value="ECO:0007669"/>
    <property type="project" value="UniProtKB-KW"/>
</dbReference>
<evidence type="ECO:0000256" key="2">
    <source>
        <dbReference type="ARBA" id="ARBA00022771"/>
    </source>
</evidence>
<feature type="compositionally biased region" description="Polar residues" evidence="6">
    <location>
        <begin position="13"/>
        <end position="22"/>
    </location>
</feature>
<keyword evidence="3" id="KW-0862">Zinc</keyword>
<evidence type="ECO:0000313" key="8">
    <source>
        <dbReference type="Proteomes" id="UP000694845"/>
    </source>
</evidence>
<dbReference type="Pfam" id="PF13920">
    <property type="entry name" value="zf-C3HC4_3"/>
    <property type="match status" value="1"/>
</dbReference>
<feature type="compositionally biased region" description="Polar residues" evidence="6">
    <location>
        <begin position="400"/>
        <end position="415"/>
    </location>
</feature>
<keyword evidence="8" id="KW-1185">Reference proteome</keyword>
<evidence type="ECO:0000313" key="9">
    <source>
        <dbReference type="RefSeq" id="XP_022091024.1"/>
    </source>
</evidence>
<feature type="region of interest" description="Disordered" evidence="6">
    <location>
        <begin position="597"/>
        <end position="642"/>
    </location>
</feature>
<protein>
    <submittedName>
        <fullName evidence="9 10">E3 ubiquitin-protein ligase rnf8-B-like</fullName>
    </submittedName>
</protein>
<evidence type="ECO:0000313" key="14">
    <source>
        <dbReference type="RefSeq" id="XP_022091029.1"/>
    </source>
</evidence>